<evidence type="ECO:0000313" key="5">
    <source>
        <dbReference type="EMBL" id="BAN99979.1"/>
    </source>
</evidence>
<dbReference type="AlphaFoldDB" id="U3U568"/>
<sequence>MHFYRSLHPMKAISFDLDDTLYDNYPVIYRTVIESHAALQKYHPALYNFTLEHYEMLRHELLQCEPNIYHDVSQWRYRAFELALIKVGLSIKEAAHGAHEVMKIFHSWRNLVHIPEETHNTLTTLGKYVPLVAISNGNADPYKLGINQYFKFTLRAGPDGRAKPCKDMYYLAAERLGIQPLHILHVGDDLMTDVVGSLNAGMQACWLNFRAVNNLIQDKKARLLPHVEISQLASLTSLTYLLQ</sequence>
<comment type="cofactor">
    <cofactor evidence="1">
        <name>Mg(2+)</name>
        <dbReference type="ChEBI" id="CHEBI:18420"/>
    </cofactor>
</comment>
<dbReference type="KEGG" id="pck:BMSBPS_0473"/>
<accession>U3U568</accession>
<dbReference type="SFLD" id="SFLDG01129">
    <property type="entry name" value="C1.5:_HAD__Beta-PGM__Phosphata"/>
    <property type="match status" value="1"/>
</dbReference>
<dbReference type="Pfam" id="PF00702">
    <property type="entry name" value="Hydrolase"/>
    <property type="match status" value="1"/>
</dbReference>
<evidence type="ECO:0000256" key="4">
    <source>
        <dbReference type="ARBA" id="ARBA00022842"/>
    </source>
</evidence>
<reference evidence="5 6" key="1">
    <citation type="submission" date="2012-10" db="EMBL/GenBank/DDBJ databases">
        <title>Genome sequence of the symbiont of the pentatomidae stink bug Halyomorpha halys.</title>
        <authorList>
            <person name="Kobayashi H."/>
            <person name="Fujii-Muramatsu R."/>
            <person name="Takeishi K."/>
            <person name="Noda H."/>
        </authorList>
    </citation>
    <scope>NUCLEOTIDE SEQUENCE [LARGE SCALE GENOMIC DNA]</scope>
</reference>
<protein>
    <submittedName>
        <fullName evidence="5">YigB protein</fullName>
    </submittedName>
</protein>
<dbReference type="Gene3D" id="3.40.50.1000">
    <property type="entry name" value="HAD superfamily/HAD-like"/>
    <property type="match status" value="1"/>
</dbReference>
<dbReference type="PANTHER" id="PTHR46470:SF4">
    <property type="entry name" value="5-AMINO-6-(5-PHOSPHO-D-RIBITYLAMINO)URACIL PHOSPHATASE YIGB"/>
    <property type="match status" value="1"/>
</dbReference>
<gene>
    <name evidence="5" type="primary">yigB</name>
    <name evidence="5" type="ORF">HHS_00100</name>
</gene>
<dbReference type="InterPro" id="IPR036412">
    <property type="entry name" value="HAD-like_sf"/>
</dbReference>
<evidence type="ECO:0000313" key="6">
    <source>
        <dbReference type="Proteomes" id="UP000016900"/>
    </source>
</evidence>
<keyword evidence="3" id="KW-0378">Hydrolase</keyword>
<dbReference type="STRING" id="1235990.BMSBPS_0473"/>
<dbReference type="eggNOG" id="COG1011">
    <property type="taxonomic scope" value="Bacteria"/>
</dbReference>
<proteinExistence type="predicted"/>
<dbReference type="SFLD" id="SFLDS00003">
    <property type="entry name" value="Haloacid_Dehalogenase"/>
    <property type="match status" value="1"/>
</dbReference>
<dbReference type="InterPro" id="IPR051400">
    <property type="entry name" value="HAD-like_hydrolase"/>
</dbReference>
<dbReference type="PANTHER" id="PTHR46470">
    <property type="entry name" value="N-ACYLNEURAMINATE-9-PHOSPHATASE"/>
    <property type="match status" value="1"/>
</dbReference>
<dbReference type="KEGG" id="hhs:HHS_00100"/>
<evidence type="ECO:0000256" key="3">
    <source>
        <dbReference type="ARBA" id="ARBA00022801"/>
    </source>
</evidence>
<evidence type="ECO:0000256" key="1">
    <source>
        <dbReference type="ARBA" id="ARBA00001946"/>
    </source>
</evidence>
<dbReference type="InterPro" id="IPR023214">
    <property type="entry name" value="HAD_sf"/>
</dbReference>
<keyword evidence="6" id="KW-1185">Reference proteome</keyword>
<keyword evidence="4" id="KW-0460">Magnesium</keyword>
<dbReference type="EMBL" id="AP012554">
    <property type="protein sequence ID" value="BAN99979.1"/>
    <property type="molecule type" value="Genomic_DNA"/>
</dbReference>
<dbReference type="GO" id="GO:0009231">
    <property type="term" value="P:riboflavin biosynthetic process"/>
    <property type="evidence" value="ECO:0007669"/>
    <property type="project" value="TreeGrafter"/>
</dbReference>
<dbReference type="RefSeq" id="WP_022563999.1">
    <property type="nucleotide sequence ID" value="NZ_CP010907.1"/>
</dbReference>
<name>U3U568_9GAMM</name>
<dbReference type="SUPFAM" id="SSF56784">
    <property type="entry name" value="HAD-like"/>
    <property type="match status" value="1"/>
</dbReference>
<dbReference type="NCBIfam" id="TIGR01549">
    <property type="entry name" value="HAD-SF-IA-v1"/>
    <property type="match status" value="1"/>
</dbReference>
<dbReference type="InterPro" id="IPR006439">
    <property type="entry name" value="HAD-SF_hydro_IA"/>
</dbReference>
<keyword evidence="2" id="KW-0479">Metal-binding</keyword>
<dbReference type="NCBIfam" id="NF008018">
    <property type="entry name" value="PRK10748.1"/>
    <property type="match status" value="1"/>
</dbReference>
<dbReference type="PATRIC" id="fig|1235990.3.peg.10"/>
<dbReference type="GO" id="GO:0016787">
    <property type="term" value="F:hydrolase activity"/>
    <property type="evidence" value="ECO:0007669"/>
    <property type="project" value="UniProtKB-KW"/>
</dbReference>
<evidence type="ECO:0000256" key="2">
    <source>
        <dbReference type="ARBA" id="ARBA00022723"/>
    </source>
</evidence>
<dbReference type="Gene3D" id="1.20.120.1600">
    <property type="match status" value="1"/>
</dbReference>
<organism evidence="5 6">
    <name type="scientific">Candidatus Pantoea carbekii</name>
    <dbReference type="NCBI Taxonomy" id="1235990"/>
    <lineage>
        <taxon>Bacteria</taxon>
        <taxon>Pseudomonadati</taxon>
        <taxon>Pseudomonadota</taxon>
        <taxon>Gammaproteobacteria</taxon>
        <taxon>Enterobacterales</taxon>
        <taxon>Erwiniaceae</taxon>
        <taxon>Pantoea</taxon>
    </lineage>
</organism>
<dbReference type="Proteomes" id="UP000016900">
    <property type="component" value="Chromosome"/>
</dbReference>
<dbReference type="GO" id="GO:0046872">
    <property type="term" value="F:metal ion binding"/>
    <property type="evidence" value="ECO:0007669"/>
    <property type="project" value="UniProtKB-KW"/>
</dbReference>
<dbReference type="OrthoDB" id="367448at2"/>